<dbReference type="EnsemblMetazoa" id="Aqu2.1.33759_001">
    <property type="protein sequence ID" value="Aqu2.1.33759_001"/>
    <property type="gene ID" value="Aqu2.1.33759"/>
</dbReference>
<keyword evidence="3 8" id="KW-0812">Transmembrane</keyword>
<sequence>MVLAVSFLLFLSIAKGKFESNSSSQHDIYPCSVIDGSVVKYDTDVWTVVNNYSNCSGEVIDEYPVLRVTTETKGISDKRQPLVFVTRSDENVQTWKLFANSTSSRTICSTVFRDENTIEEDVTMYIDVFTSNTEDVPYNITVKPVVGFQLKLGEDKNITVTEDDPQLYYFKFPQRNNSDGHVRIVQVTASSDNENACVIVSVQNATCPVNDVLVSAGSKGVYQTMTTSASLNIVANKTIEYDNFFIVLKKADPSLCFTDPSQTQLSTDSVNITLKIVQSYFAYHYGIALALPPIVLFVIGLCAIGTFWVPCFHTPFHLNMCFCSKSRRKSASLLSSSATNSISGSSGDTSDNGAAGTSKPLIETASSCSSSLDDSVNLDKLRIENSMRSEESDKDLFFKSGMHSKLLDKENALMLPDMLQLPISYLERGYASYGWNTITVGIFYGLPAFQLLLAEQMILNSTGDQDTCYYNFKCSRTWGVLSAFNNTWSNIGYIIFGTFFIIIVGIRHLWNRRANGREGYEPIGGDDEVQVRSAFCFRKRKKDYGVPQFYGIYYAMGVTLIMQGLMSSFYHICPNDSNFQFDTAFMYIIGGLLMLIIFQARHPDIHTNAFVAFLSFAVIIVLTLIGIYENSSRYWSTRIILLVLVMIAVTIFSISFYFYHDWGLNYFYYCRIWGKVRQWFRSWCPYKKYSPRDLIRFVKAISMVVVNFIVGLIMIFTGKGVATIILALFVANSFLYITIYLFSKLYFKEPWTISPFIYLVTIGICWACAFYFYFTNVAQWENTPAISREDNKDCKLLDFYDNHDIWHFLSSIALFFSFLFVLTLDDGLVDTRTNSIRVF</sequence>
<evidence type="ECO:0000256" key="6">
    <source>
        <dbReference type="ARBA" id="ARBA00023136"/>
    </source>
</evidence>
<evidence type="ECO:0000256" key="1">
    <source>
        <dbReference type="ARBA" id="ARBA00004141"/>
    </source>
</evidence>
<feature type="transmembrane region" description="Helical" evidence="8">
    <location>
        <begin position="639"/>
        <end position="659"/>
    </location>
</feature>
<keyword evidence="6 8" id="KW-0472">Membrane</keyword>
<feature type="transmembrane region" description="Helical" evidence="8">
    <location>
        <begin position="433"/>
        <end position="453"/>
    </location>
</feature>
<feature type="signal peptide" evidence="9">
    <location>
        <begin position="1"/>
        <end position="16"/>
    </location>
</feature>
<dbReference type="OrthoDB" id="416618at2759"/>
<dbReference type="EnsemblMetazoa" id="XM_019995572.1">
    <property type="protein sequence ID" value="XP_019851131.1"/>
    <property type="gene ID" value="LOC100639606"/>
</dbReference>
<dbReference type="AlphaFoldDB" id="A0A1X7V1U4"/>
<evidence type="ECO:0000256" key="3">
    <source>
        <dbReference type="ARBA" id="ARBA00022692"/>
    </source>
</evidence>
<evidence type="ECO:0000313" key="11">
    <source>
        <dbReference type="Proteomes" id="UP000007879"/>
    </source>
</evidence>
<keyword evidence="11" id="KW-1185">Reference proteome</keyword>
<feature type="transmembrane region" description="Helical" evidence="8">
    <location>
        <begin position="755"/>
        <end position="774"/>
    </location>
</feature>
<dbReference type="eggNOG" id="ENOG502QUXZ">
    <property type="taxonomic scope" value="Eukaryota"/>
</dbReference>
<protein>
    <recommendedName>
        <fullName evidence="12">SID1 transmembrane family member 1</fullName>
    </recommendedName>
</protein>
<comment type="similarity">
    <text evidence="2">Belongs to the SID1 family.</text>
</comment>
<dbReference type="InterPro" id="IPR025958">
    <property type="entry name" value="SID1_TM_fam"/>
</dbReference>
<feature type="transmembrane region" description="Helical" evidence="8">
    <location>
        <begin position="607"/>
        <end position="627"/>
    </location>
</feature>
<evidence type="ECO:0008006" key="12">
    <source>
        <dbReference type="Google" id="ProtNLM"/>
    </source>
</evidence>
<evidence type="ECO:0000256" key="4">
    <source>
        <dbReference type="ARBA" id="ARBA00022729"/>
    </source>
</evidence>
<dbReference type="InParanoid" id="A0A1X7V1U4"/>
<accession>A0A1X7V1U4</accession>
<feature type="transmembrane region" description="Helical" evidence="8">
    <location>
        <begin position="491"/>
        <end position="510"/>
    </location>
</feature>
<evidence type="ECO:0000256" key="9">
    <source>
        <dbReference type="SAM" id="SignalP"/>
    </source>
</evidence>
<evidence type="ECO:0000256" key="7">
    <source>
        <dbReference type="ARBA" id="ARBA00023180"/>
    </source>
</evidence>
<gene>
    <name evidence="10" type="primary">100639606</name>
</gene>
<keyword evidence="7" id="KW-0325">Glycoprotein</keyword>
<feature type="chain" id="PRO_5012824151" description="SID1 transmembrane family member 1" evidence="9">
    <location>
        <begin position="17"/>
        <end position="839"/>
    </location>
</feature>
<keyword evidence="4 9" id="KW-0732">Signal</keyword>
<feature type="transmembrane region" description="Helical" evidence="8">
    <location>
        <begin position="697"/>
        <end position="716"/>
    </location>
</feature>
<feature type="transmembrane region" description="Helical" evidence="8">
    <location>
        <begin position="549"/>
        <end position="572"/>
    </location>
</feature>
<dbReference type="GO" id="GO:0003725">
    <property type="term" value="F:double-stranded RNA binding"/>
    <property type="evidence" value="ECO:0007669"/>
    <property type="project" value="TreeGrafter"/>
</dbReference>
<dbReference type="PANTHER" id="PTHR12185">
    <property type="entry name" value="SID1 TRANSMEMBRANE FAMILY MEMEBER"/>
    <property type="match status" value="1"/>
</dbReference>
<dbReference type="Pfam" id="PF13965">
    <property type="entry name" value="SID-1_RNA_chan"/>
    <property type="match status" value="1"/>
</dbReference>
<dbReference type="Proteomes" id="UP000007879">
    <property type="component" value="Unassembled WGS sequence"/>
</dbReference>
<dbReference type="GO" id="GO:0005764">
    <property type="term" value="C:lysosome"/>
    <property type="evidence" value="ECO:0007669"/>
    <property type="project" value="TreeGrafter"/>
</dbReference>
<dbReference type="PANTHER" id="PTHR12185:SF14">
    <property type="entry name" value="CHOLESTEROL UPTAKE PROTEIN 1"/>
    <property type="match status" value="1"/>
</dbReference>
<name>A0A1X7V1U4_AMPQE</name>
<dbReference type="KEGG" id="aqu:100639606"/>
<dbReference type="GO" id="GO:0005886">
    <property type="term" value="C:plasma membrane"/>
    <property type="evidence" value="ECO:0007669"/>
    <property type="project" value="TreeGrafter"/>
</dbReference>
<organism evidence="10">
    <name type="scientific">Amphimedon queenslandica</name>
    <name type="common">Sponge</name>
    <dbReference type="NCBI Taxonomy" id="400682"/>
    <lineage>
        <taxon>Eukaryota</taxon>
        <taxon>Metazoa</taxon>
        <taxon>Porifera</taxon>
        <taxon>Demospongiae</taxon>
        <taxon>Heteroscleromorpha</taxon>
        <taxon>Haplosclerida</taxon>
        <taxon>Niphatidae</taxon>
        <taxon>Amphimedon</taxon>
    </lineage>
</organism>
<reference evidence="11" key="1">
    <citation type="journal article" date="2010" name="Nature">
        <title>The Amphimedon queenslandica genome and the evolution of animal complexity.</title>
        <authorList>
            <person name="Srivastava M."/>
            <person name="Simakov O."/>
            <person name="Chapman J."/>
            <person name="Fahey B."/>
            <person name="Gauthier M.E."/>
            <person name="Mitros T."/>
            <person name="Richards G.S."/>
            <person name="Conaco C."/>
            <person name="Dacre M."/>
            <person name="Hellsten U."/>
            <person name="Larroux C."/>
            <person name="Putnam N.H."/>
            <person name="Stanke M."/>
            <person name="Adamska M."/>
            <person name="Darling A."/>
            <person name="Degnan S.M."/>
            <person name="Oakley T.H."/>
            <person name="Plachetzki D.C."/>
            <person name="Zhai Y."/>
            <person name="Adamski M."/>
            <person name="Calcino A."/>
            <person name="Cummins S.F."/>
            <person name="Goodstein D.M."/>
            <person name="Harris C."/>
            <person name="Jackson D.J."/>
            <person name="Leys S.P."/>
            <person name="Shu S."/>
            <person name="Woodcroft B.J."/>
            <person name="Vervoort M."/>
            <person name="Kosik K.S."/>
            <person name="Manning G."/>
            <person name="Degnan B.M."/>
            <person name="Rokhsar D.S."/>
        </authorList>
    </citation>
    <scope>NUCLEOTIDE SEQUENCE [LARGE SCALE GENOMIC DNA]</scope>
</reference>
<feature type="transmembrane region" description="Helical" evidence="8">
    <location>
        <begin position="584"/>
        <end position="600"/>
    </location>
</feature>
<keyword evidence="5 8" id="KW-1133">Transmembrane helix</keyword>
<feature type="transmembrane region" description="Helical" evidence="8">
    <location>
        <begin position="282"/>
        <end position="309"/>
    </location>
</feature>
<proteinExistence type="inferred from homology"/>
<evidence type="ECO:0000256" key="5">
    <source>
        <dbReference type="ARBA" id="ARBA00022989"/>
    </source>
</evidence>
<evidence type="ECO:0000256" key="8">
    <source>
        <dbReference type="SAM" id="Phobius"/>
    </source>
</evidence>
<evidence type="ECO:0000256" key="2">
    <source>
        <dbReference type="ARBA" id="ARBA00006618"/>
    </source>
</evidence>
<evidence type="ECO:0000313" key="10">
    <source>
        <dbReference type="EnsemblMetazoa" id="Aqu2.1.33759_001"/>
    </source>
</evidence>
<dbReference type="FunCoup" id="A0A1X7V1U4">
    <property type="interactions" value="12"/>
</dbReference>
<comment type="subcellular location">
    <subcellularLocation>
        <location evidence="1">Membrane</location>
        <topology evidence="1">Multi-pass membrane protein</topology>
    </subcellularLocation>
</comment>
<reference evidence="10" key="2">
    <citation type="submission" date="2017-05" db="UniProtKB">
        <authorList>
            <consortium name="EnsemblMetazoa"/>
        </authorList>
    </citation>
    <scope>IDENTIFICATION</scope>
</reference>
<feature type="transmembrane region" description="Helical" evidence="8">
    <location>
        <begin position="722"/>
        <end position="743"/>
    </location>
</feature>
<feature type="transmembrane region" description="Helical" evidence="8">
    <location>
        <begin position="805"/>
        <end position="824"/>
    </location>
</feature>
<dbReference type="STRING" id="400682.A0A1X7V1U4"/>
<dbReference type="GO" id="GO:0051033">
    <property type="term" value="F:RNA transmembrane transporter activity"/>
    <property type="evidence" value="ECO:0007669"/>
    <property type="project" value="TreeGrafter"/>
</dbReference>